<comment type="similarity">
    <text evidence="1">Belongs to the DnaB/DnaD family.</text>
</comment>
<feature type="region of interest" description="Disordered" evidence="2">
    <location>
        <begin position="212"/>
        <end position="232"/>
    </location>
</feature>
<dbReference type="AlphaFoldDB" id="A0A1S2KVR9"/>
<reference evidence="6" key="4">
    <citation type="submission" date="2020-10" db="EMBL/GenBank/DDBJ databases">
        <authorList>
            <person name="Bassil N.M."/>
            <person name="Lloyd J.R."/>
        </authorList>
    </citation>
    <scope>NUCLEOTIDE SEQUENCE</scope>
    <source>
        <strain evidence="6">NB2006</strain>
    </source>
</reference>
<organism evidence="5 7">
    <name type="scientific">Anaerobacillus isosaccharinicus</name>
    <dbReference type="NCBI Taxonomy" id="1532552"/>
    <lineage>
        <taxon>Bacteria</taxon>
        <taxon>Bacillati</taxon>
        <taxon>Bacillota</taxon>
        <taxon>Bacilli</taxon>
        <taxon>Bacillales</taxon>
        <taxon>Bacillaceae</taxon>
        <taxon>Anaerobacillus</taxon>
    </lineage>
</organism>
<evidence type="ECO:0000313" key="5">
    <source>
        <dbReference type="EMBL" id="OIJ04220.1"/>
    </source>
</evidence>
<name>A0A1S2KVR9_9BACI</name>
<accession>A0A1S2KVR9</accession>
<dbReference type="KEGG" id="aia:AWH56_024670"/>
<dbReference type="SUPFAM" id="SSF158499">
    <property type="entry name" value="DnaD domain-like"/>
    <property type="match status" value="1"/>
</dbReference>
<feature type="domain" description="DnaB/C C-terminal" evidence="3">
    <location>
        <begin position="129"/>
        <end position="201"/>
    </location>
</feature>
<dbReference type="InterPro" id="IPR053843">
    <property type="entry name" value="DnaD_N"/>
</dbReference>
<sequence>MDRNIMINWINDGTISIPARLIKDYKKLKLNESEVMLLIHVHSFLQQGISFPTPEVLANRMSHSETDCSQMLQSLMKRGFLELQEGKDETMFSETFSLSPLWDKLISIACQQEVVKDEETKEADEKTLYELFEGEFGRPLSPMECELITIWLDQDSYNPSLIKAALLEGVVSGKRNLRYIDRILIEWNKNGVRTVQQAKEYGEKFRNYQYKSTTPKPTEPKKKFSSYNWLKD</sequence>
<protein>
    <submittedName>
        <fullName evidence="5">DNA replication protein DnaD</fullName>
    </submittedName>
    <submittedName>
        <fullName evidence="6">DnaD domain-containing protein</fullName>
    </submittedName>
</protein>
<dbReference type="EMBL" id="LQXD01000202">
    <property type="protein sequence ID" value="OIJ04220.1"/>
    <property type="molecule type" value="Genomic_DNA"/>
</dbReference>
<dbReference type="Pfam" id="PF07261">
    <property type="entry name" value="DnaB_2"/>
    <property type="match status" value="1"/>
</dbReference>
<dbReference type="InterPro" id="IPR036388">
    <property type="entry name" value="WH-like_DNA-bd_sf"/>
</dbReference>
<dbReference type="Proteomes" id="UP000180175">
    <property type="component" value="Chromosome"/>
</dbReference>
<dbReference type="RefSeq" id="WP_071319355.1">
    <property type="nucleotide sequence ID" value="NZ_CP063356.2"/>
</dbReference>
<evidence type="ECO:0000313" key="6">
    <source>
        <dbReference type="EMBL" id="QOY35810.1"/>
    </source>
</evidence>
<evidence type="ECO:0000256" key="2">
    <source>
        <dbReference type="SAM" id="MobiDB-lite"/>
    </source>
</evidence>
<reference evidence="6 7" key="3">
    <citation type="journal article" date="2019" name="Int. J. Syst. Evol. Microbiol.">
        <title>Anaerobacillus isosaccharinicus sp. nov., an alkaliphilic bacterium which degrades isosaccharinic acid.</title>
        <authorList>
            <person name="Bassil N.M."/>
            <person name="Lloyd J.R."/>
        </authorList>
    </citation>
    <scope>NUCLEOTIDE SEQUENCE [LARGE SCALE GENOMIC DNA]</scope>
    <source>
        <strain evidence="6 7">NB2006</strain>
    </source>
</reference>
<dbReference type="InterPro" id="IPR034829">
    <property type="entry name" value="DnaD-like_sf"/>
</dbReference>
<dbReference type="Gene3D" id="1.10.10.10">
    <property type="entry name" value="Winged helix-like DNA-binding domain superfamily/Winged helix DNA-binding domain"/>
    <property type="match status" value="1"/>
</dbReference>
<dbReference type="Gene3D" id="1.10.10.630">
    <property type="entry name" value="DnaD domain-like"/>
    <property type="match status" value="1"/>
</dbReference>
<dbReference type="OrthoDB" id="9770238at2"/>
<dbReference type="PANTHER" id="PTHR37293">
    <property type="entry name" value="PHAGE REPLICATION PROTEIN-RELATED"/>
    <property type="match status" value="1"/>
</dbReference>
<dbReference type="Pfam" id="PF21984">
    <property type="entry name" value="DnaD_N"/>
    <property type="match status" value="1"/>
</dbReference>
<reference evidence="5 7" key="1">
    <citation type="submission" date="2016-10" db="EMBL/GenBank/DDBJ databases">
        <title>Draft genome sequences of four alkaliphilic bacteria belonging to the Anaerobacillus genus.</title>
        <authorList>
            <person name="Bassil N.M."/>
            <person name="Lloyd J.R."/>
        </authorList>
    </citation>
    <scope>NUCLEOTIDE SEQUENCE [LARGE SCALE GENOMIC DNA]</scope>
    <source>
        <strain evidence="5 7">NB2006</strain>
    </source>
</reference>
<keyword evidence="7" id="KW-1185">Reference proteome</keyword>
<dbReference type="InterPro" id="IPR053162">
    <property type="entry name" value="DnaD"/>
</dbReference>
<dbReference type="InterPro" id="IPR006343">
    <property type="entry name" value="DnaB/C_C"/>
</dbReference>
<gene>
    <name evidence="6" type="ORF">AWH56_024670</name>
    <name evidence="5" type="ORF">AWH56_23515</name>
</gene>
<evidence type="ECO:0000259" key="4">
    <source>
        <dbReference type="Pfam" id="PF21984"/>
    </source>
</evidence>
<evidence type="ECO:0000259" key="3">
    <source>
        <dbReference type="Pfam" id="PF07261"/>
    </source>
</evidence>
<proteinExistence type="inferred from homology"/>
<dbReference type="EMBL" id="CP063356">
    <property type="protein sequence ID" value="QOY35810.1"/>
    <property type="molecule type" value="Genomic_DNA"/>
</dbReference>
<feature type="domain" description="DnaD N-terminal" evidence="4">
    <location>
        <begin position="17"/>
        <end position="113"/>
    </location>
</feature>
<dbReference type="NCBIfam" id="TIGR01446">
    <property type="entry name" value="DnaD_dom"/>
    <property type="match status" value="1"/>
</dbReference>
<dbReference type="PANTHER" id="PTHR37293:SF6">
    <property type="entry name" value="DNA REPLICATION PROTEIN DNAD"/>
    <property type="match status" value="1"/>
</dbReference>
<reference evidence="6 7" key="2">
    <citation type="journal article" date="2017" name="Genome Announc.">
        <title>Draft Genome Sequences of Four Alkaliphilic Bacteria Belonging to the Anaerobacillus Genus.</title>
        <authorList>
            <person name="Bassil N.M."/>
            <person name="Lloyd J.R."/>
        </authorList>
    </citation>
    <scope>NUCLEOTIDE SEQUENCE [LARGE SCALE GENOMIC DNA]</scope>
    <source>
        <strain evidence="6 7">NB2006</strain>
    </source>
</reference>
<evidence type="ECO:0000256" key="1">
    <source>
        <dbReference type="ARBA" id="ARBA00093462"/>
    </source>
</evidence>
<evidence type="ECO:0000313" key="7">
    <source>
        <dbReference type="Proteomes" id="UP000180175"/>
    </source>
</evidence>